<dbReference type="WBParaSite" id="TCONS_00005883.p1">
    <property type="protein sequence ID" value="TCONS_00005883.p1"/>
    <property type="gene ID" value="XLOC_004100"/>
</dbReference>
<sequence>MASNGLKLFLSTKSSFKIFRPLSMSGVKMMEENVVKPKAEEVNKLFNEEDKHEDVKRSNSPRKGAYSMNRLELIGGVANDPIQRVSSRNVEFTTFILATNIAQRNSNSSEPRVYVDFHDVMAFGGMSAYIKNNCKKGDRLFVTGRLSYSERFSPSGDRIKKAYVVAERINHVGFNKNKRE</sequence>
<reference evidence="4" key="1">
    <citation type="submission" date="2022-10" db="UniProtKB">
        <authorList>
            <consortium name="WormBaseParasite"/>
        </authorList>
    </citation>
    <scope>IDENTIFICATION</scope>
</reference>
<protein>
    <submittedName>
        <fullName evidence="4 5">Single-stranded DNA-binding protein</fullName>
    </submittedName>
</protein>
<dbReference type="PANTHER" id="PTHR10302">
    <property type="entry name" value="SINGLE-STRANDED DNA-BINDING PROTEIN"/>
    <property type="match status" value="1"/>
</dbReference>
<dbReference type="Pfam" id="PF00436">
    <property type="entry name" value="SSB"/>
    <property type="match status" value="1"/>
</dbReference>
<evidence type="ECO:0000313" key="5">
    <source>
        <dbReference type="WBParaSite" id="TCONS_00005883.p1"/>
    </source>
</evidence>
<dbReference type="WBParaSite" id="SSTP_0000097100.1">
    <property type="protein sequence ID" value="SSTP_0000097100.1"/>
    <property type="gene ID" value="SSTP_0000097100"/>
</dbReference>
<dbReference type="InterPro" id="IPR000424">
    <property type="entry name" value="Primosome_PriB/ssb"/>
</dbReference>
<name>A0A913HD29_STRER</name>
<evidence type="ECO:0000313" key="4">
    <source>
        <dbReference type="WBParaSite" id="SSTP_0000097100.1"/>
    </source>
</evidence>
<dbReference type="GO" id="GO:0006264">
    <property type="term" value="P:mitochondrial DNA replication"/>
    <property type="evidence" value="ECO:0007669"/>
    <property type="project" value="TreeGrafter"/>
</dbReference>
<dbReference type="SUPFAM" id="SSF50249">
    <property type="entry name" value="Nucleic acid-binding proteins"/>
    <property type="match status" value="1"/>
</dbReference>
<proteinExistence type="predicted"/>
<evidence type="ECO:0000256" key="2">
    <source>
        <dbReference type="PROSITE-ProRule" id="PRU00252"/>
    </source>
</evidence>
<accession>A0A913HD29</accession>
<keyword evidence="1 2" id="KW-0238">DNA-binding</keyword>
<evidence type="ECO:0000313" key="3">
    <source>
        <dbReference type="Proteomes" id="UP000035681"/>
    </source>
</evidence>
<dbReference type="Proteomes" id="UP000035681">
    <property type="component" value="Unplaced"/>
</dbReference>
<dbReference type="PANTHER" id="PTHR10302:SF0">
    <property type="entry name" value="SINGLE-STRANDED DNA-BINDING PROTEIN, MITOCHONDRIAL"/>
    <property type="match status" value="1"/>
</dbReference>
<dbReference type="GO" id="GO:0003697">
    <property type="term" value="F:single-stranded DNA binding"/>
    <property type="evidence" value="ECO:0007669"/>
    <property type="project" value="InterPro"/>
</dbReference>
<evidence type="ECO:0000256" key="1">
    <source>
        <dbReference type="ARBA" id="ARBA00023125"/>
    </source>
</evidence>
<dbReference type="Gene3D" id="2.40.50.140">
    <property type="entry name" value="Nucleic acid-binding proteins"/>
    <property type="match status" value="1"/>
</dbReference>
<dbReference type="InterPro" id="IPR012340">
    <property type="entry name" value="NA-bd_OB-fold"/>
</dbReference>
<keyword evidence="3" id="KW-1185">Reference proteome</keyword>
<dbReference type="PROSITE" id="PS50935">
    <property type="entry name" value="SSB"/>
    <property type="match status" value="1"/>
</dbReference>
<dbReference type="CDD" id="cd04496">
    <property type="entry name" value="SSB_OBF"/>
    <property type="match status" value="1"/>
</dbReference>
<dbReference type="AlphaFoldDB" id="A0A913HD29"/>
<dbReference type="InterPro" id="IPR011344">
    <property type="entry name" value="ssDNA-bd"/>
</dbReference>
<dbReference type="GO" id="GO:0042645">
    <property type="term" value="C:mitochondrial nucleoid"/>
    <property type="evidence" value="ECO:0007669"/>
    <property type="project" value="TreeGrafter"/>
</dbReference>
<organism evidence="4">
    <name type="scientific">Strongyloides stercoralis</name>
    <name type="common">Threadworm</name>
    <dbReference type="NCBI Taxonomy" id="6248"/>
    <lineage>
        <taxon>Eukaryota</taxon>
        <taxon>Metazoa</taxon>
        <taxon>Ecdysozoa</taxon>
        <taxon>Nematoda</taxon>
        <taxon>Chromadorea</taxon>
        <taxon>Rhabditida</taxon>
        <taxon>Tylenchina</taxon>
        <taxon>Panagrolaimomorpha</taxon>
        <taxon>Strongyloidoidea</taxon>
        <taxon>Strongyloididae</taxon>
        <taxon>Strongyloides</taxon>
    </lineage>
</organism>